<evidence type="ECO:0000256" key="1">
    <source>
        <dbReference type="SAM" id="Phobius"/>
    </source>
</evidence>
<keyword evidence="1" id="KW-0812">Transmembrane</keyword>
<dbReference type="Proteomes" id="UP000035352">
    <property type="component" value="Chromosome"/>
</dbReference>
<keyword evidence="1" id="KW-0472">Membrane</keyword>
<dbReference type="EMBL" id="CP011371">
    <property type="protein sequence ID" value="AKJ31987.1"/>
    <property type="molecule type" value="Genomic_DNA"/>
</dbReference>
<evidence type="ECO:0000313" key="3">
    <source>
        <dbReference type="Proteomes" id="UP000035352"/>
    </source>
</evidence>
<feature type="transmembrane region" description="Helical" evidence="1">
    <location>
        <begin position="42"/>
        <end position="63"/>
    </location>
</feature>
<dbReference type="AlphaFoldDB" id="A0A0G3BRE0"/>
<keyword evidence="1" id="KW-1133">Transmembrane helix</keyword>
<protein>
    <submittedName>
        <fullName evidence="2">Uncharacterized protein</fullName>
    </submittedName>
</protein>
<evidence type="ECO:0000313" key="2">
    <source>
        <dbReference type="EMBL" id="AKJ31987.1"/>
    </source>
</evidence>
<dbReference type="RefSeq" id="WP_047196997.1">
    <property type="nucleotide sequence ID" value="NZ_CP011371.1"/>
</dbReference>
<name>A0A0G3BRE0_9BURK</name>
<dbReference type="KEGG" id="pbh:AAW51_5296"/>
<proteinExistence type="predicted"/>
<accession>A0A0G3BRE0</accession>
<keyword evidence="3" id="KW-1185">Reference proteome</keyword>
<gene>
    <name evidence="2" type="ORF">AAW51_5296</name>
</gene>
<feature type="transmembrane region" description="Helical" evidence="1">
    <location>
        <begin position="72"/>
        <end position="94"/>
    </location>
</feature>
<reference evidence="2 3" key="1">
    <citation type="submission" date="2015-05" db="EMBL/GenBank/DDBJ databases">
        <authorList>
            <person name="Tang B."/>
            <person name="Yu Y."/>
        </authorList>
    </citation>
    <scope>NUCLEOTIDE SEQUENCE [LARGE SCALE GENOMIC DNA]</scope>
    <source>
        <strain evidence="2 3">DSM 7029</strain>
    </source>
</reference>
<organism evidence="2 3">
    <name type="scientific">Caldimonas brevitalea</name>
    <dbReference type="NCBI Taxonomy" id="413882"/>
    <lineage>
        <taxon>Bacteria</taxon>
        <taxon>Pseudomonadati</taxon>
        <taxon>Pseudomonadota</taxon>
        <taxon>Betaproteobacteria</taxon>
        <taxon>Burkholderiales</taxon>
        <taxon>Sphaerotilaceae</taxon>
        <taxon>Caldimonas</taxon>
    </lineage>
</organism>
<sequence>MANMAAAPDGSEVARLIRVLGTLQPFSYAKVKSPPEAWLARWFTRLLVIGVVVLALVAVMALVHQYRKLPPAAIQVALVAVAVSQIAAILALFAQTGSGACSLLHPHRRRSELLEQAYQHDHQNALSLQQFSAAALDEADPWLEKTMKRLERRPVRFFGSSDQLAYQRDVLAAARALKRASAPLAPVGIRGGIARTLPAAALHCPHWNAAA</sequence>